<dbReference type="RefSeq" id="WP_066756244.1">
    <property type="nucleotide sequence ID" value="NZ_CP015199.1"/>
</dbReference>
<dbReference type="OrthoDB" id="1272445at2"/>
<protein>
    <submittedName>
        <fullName evidence="1">Uncharacterized protein</fullName>
    </submittedName>
</protein>
<gene>
    <name evidence="1" type="ORF">A0O34_15195</name>
</gene>
<dbReference type="EMBL" id="CP015199">
    <property type="protein sequence ID" value="ANF51769.1"/>
    <property type="molecule type" value="Genomic_DNA"/>
</dbReference>
<organism evidence="1 2">
    <name type="scientific">Chryseobacterium glaciei</name>
    <dbReference type="NCBI Taxonomy" id="1685010"/>
    <lineage>
        <taxon>Bacteria</taxon>
        <taxon>Pseudomonadati</taxon>
        <taxon>Bacteroidota</taxon>
        <taxon>Flavobacteriia</taxon>
        <taxon>Flavobacteriales</taxon>
        <taxon>Weeksellaceae</taxon>
        <taxon>Chryseobacterium group</taxon>
        <taxon>Chryseobacterium</taxon>
    </lineage>
</organism>
<accession>A0A172XXN1</accession>
<dbReference type="Proteomes" id="UP000077824">
    <property type="component" value="Chromosome"/>
</dbReference>
<dbReference type="AlphaFoldDB" id="A0A172XXN1"/>
<evidence type="ECO:0000313" key="2">
    <source>
        <dbReference type="Proteomes" id="UP000077824"/>
    </source>
</evidence>
<dbReference type="STRING" id="1685010.A0O34_15195"/>
<reference evidence="1 2" key="1">
    <citation type="submission" date="2016-04" db="EMBL/GenBank/DDBJ databases">
        <title>Complete Genome Sequence of Chryseobacterium sp. IHBB 10212.</title>
        <authorList>
            <person name="Pal M."/>
            <person name="Swarnkar M.K."/>
            <person name="Kaushal K."/>
            <person name="Chhibber S."/>
            <person name="Singh A.K."/>
            <person name="Gulati A."/>
        </authorList>
    </citation>
    <scope>NUCLEOTIDE SEQUENCE [LARGE SCALE GENOMIC DNA]</scope>
    <source>
        <strain evidence="1 2">IHBB 10212</strain>
    </source>
</reference>
<proteinExistence type="predicted"/>
<name>A0A172XXN1_9FLAO</name>
<sequence length="132" mass="15316">MQQVNNFQELQVFEAPELNRICDSLVNKIKELTGNNIFLVGSVSKVLNGDLPESYKIKDVDFAVFNNDFRKLQNCRHSLLEEAKSVELAPRRIIIYLPYIAVEIWNANDINPDIQLFKNKIPYIKCQSELKM</sequence>
<dbReference type="KEGG" id="chh:A0O34_15195"/>
<keyword evidence="2" id="KW-1185">Reference proteome</keyword>
<evidence type="ECO:0000313" key="1">
    <source>
        <dbReference type="EMBL" id="ANF51769.1"/>
    </source>
</evidence>